<organism evidence="1 2">
    <name type="scientific">Cephaloticoccus primus</name>
    <dbReference type="NCBI Taxonomy" id="1548207"/>
    <lineage>
        <taxon>Bacteria</taxon>
        <taxon>Pseudomonadati</taxon>
        <taxon>Verrucomicrobiota</taxon>
        <taxon>Opitutia</taxon>
        <taxon>Opitutales</taxon>
        <taxon>Opitutaceae</taxon>
        <taxon>Cephaloticoccus</taxon>
    </lineage>
</organism>
<dbReference type="AlphaFoldDB" id="A0A139SKQ8"/>
<proteinExistence type="predicted"/>
<reference evidence="2" key="1">
    <citation type="submission" date="2016-02" db="EMBL/GenBank/DDBJ databases">
        <authorList>
            <person name="Sanders J.G."/>
            <person name="Lin J.Y."/>
            <person name="Wertz J.T."/>
            <person name="Russell J.A."/>
            <person name="Moreau C.S."/>
            <person name="Powell S."/>
        </authorList>
    </citation>
    <scope>NUCLEOTIDE SEQUENCE [LARGE SCALE GENOMIC DNA]</scope>
    <source>
        <strain evidence="2">CAG34</strain>
    </source>
</reference>
<name>A0A139SKQ8_9BACT</name>
<evidence type="ECO:0008006" key="3">
    <source>
        <dbReference type="Google" id="ProtNLM"/>
    </source>
</evidence>
<protein>
    <recommendedName>
        <fullName evidence="3">PIN domain-containing protein</fullName>
    </recommendedName>
</protein>
<evidence type="ECO:0000313" key="2">
    <source>
        <dbReference type="Proteomes" id="UP000070058"/>
    </source>
</evidence>
<sequence length="190" mass="21211">MADQALARLVLTLARAVEVPFKPLWSKRTLKDIYQIQTGNLGWEPRRARAFRAALSDQFPASRISGYERYLPQCHNGEAGRHVLACALAARADKIVTYNLHNFCAEQLAPWRGRVLHPDDYLLELYHLFPECVLRELCALAQNASETLGSKVTIEHELAALAPYIPDFARTLIAAVRGDDICPSSEQLAG</sequence>
<dbReference type="EMBL" id="LSZQ01000052">
    <property type="protein sequence ID" value="KXU35135.1"/>
    <property type="molecule type" value="Genomic_DNA"/>
</dbReference>
<evidence type="ECO:0000313" key="1">
    <source>
        <dbReference type="EMBL" id="KXU35135.1"/>
    </source>
</evidence>
<accession>A0A139SKQ8</accession>
<dbReference type="Proteomes" id="UP000070058">
    <property type="component" value="Unassembled WGS sequence"/>
</dbReference>
<comment type="caution">
    <text evidence="1">The sequence shown here is derived from an EMBL/GenBank/DDBJ whole genome shotgun (WGS) entry which is preliminary data.</text>
</comment>
<gene>
    <name evidence="1" type="ORF">AXK11_07215</name>
</gene>
<keyword evidence="2" id="KW-1185">Reference proteome</keyword>